<dbReference type="PANTHER" id="PTHR33495:SF2">
    <property type="entry name" value="ANTI-SIGMA FACTOR ANTAGONIST TM_1081-RELATED"/>
    <property type="match status" value="1"/>
</dbReference>
<dbReference type="RefSeq" id="WP_369154295.1">
    <property type="nucleotide sequence ID" value="NZ_CP163429.1"/>
</dbReference>
<evidence type="ECO:0000256" key="2">
    <source>
        <dbReference type="RuleBase" id="RU003749"/>
    </source>
</evidence>
<dbReference type="PROSITE" id="PS50801">
    <property type="entry name" value="STAS"/>
    <property type="match status" value="1"/>
</dbReference>
<organism evidence="4">
    <name type="scientific">Streptomyces sp. R02</name>
    <dbReference type="NCBI Taxonomy" id="3238623"/>
    <lineage>
        <taxon>Bacteria</taxon>
        <taxon>Bacillati</taxon>
        <taxon>Actinomycetota</taxon>
        <taxon>Actinomycetes</taxon>
        <taxon>Kitasatosporales</taxon>
        <taxon>Streptomycetaceae</taxon>
        <taxon>Streptomyces</taxon>
    </lineage>
</organism>
<gene>
    <name evidence="4" type="ORF">AB5J57_02075</name>
</gene>
<sequence>MSVPDETFTVTPRPSAAGPYVLEVAGELDHHTAPLLTEAVNEAPFGPYGVVLDLSGLTFCDSSGITVFVSAHRRARDKGSQLSLAGVAPAQMRILRMVGLDEVFTFHAGVDEALRAARPSRP</sequence>
<dbReference type="EMBL" id="CP163429">
    <property type="protein sequence ID" value="XDP92369.1"/>
    <property type="molecule type" value="Genomic_DNA"/>
</dbReference>
<reference evidence="4" key="1">
    <citation type="submission" date="2024-07" db="EMBL/GenBank/DDBJ databases">
        <authorList>
            <person name="Yu S.T."/>
        </authorList>
    </citation>
    <scope>NUCLEOTIDE SEQUENCE</scope>
    <source>
        <strain evidence="4">R02</strain>
    </source>
</reference>
<comment type="similarity">
    <text evidence="1 2">Belongs to the anti-sigma-factor antagonist family.</text>
</comment>
<proteinExistence type="inferred from homology"/>
<accession>A0AB39LFB2</accession>
<dbReference type="InterPro" id="IPR002645">
    <property type="entry name" value="STAS_dom"/>
</dbReference>
<evidence type="ECO:0000313" key="4">
    <source>
        <dbReference type="EMBL" id="XDP92369.1"/>
    </source>
</evidence>
<dbReference type="AlphaFoldDB" id="A0AB39LFB2"/>
<dbReference type="InterPro" id="IPR058548">
    <property type="entry name" value="MlaB-like_STAS"/>
</dbReference>
<dbReference type="CDD" id="cd07043">
    <property type="entry name" value="STAS_anti-anti-sigma_factors"/>
    <property type="match status" value="1"/>
</dbReference>
<dbReference type="SUPFAM" id="SSF52091">
    <property type="entry name" value="SpoIIaa-like"/>
    <property type="match status" value="1"/>
</dbReference>
<name>A0AB39LFB2_9ACTN</name>
<dbReference type="GO" id="GO:0043856">
    <property type="term" value="F:anti-sigma factor antagonist activity"/>
    <property type="evidence" value="ECO:0007669"/>
    <property type="project" value="InterPro"/>
</dbReference>
<dbReference type="NCBIfam" id="TIGR00377">
    <property type="entry name" value="ant_ant_sig"/>
    <property type="match status" value="1"/>
</dbReference>
<feature type="domain" description="STAS" evidence="3">
    <location>
        <begin position="21"/>
        <end position="117"/>
    </location>
</feature>
<protein>
    <recommendedName>
        <fullName evidence="2">Anti-sigma factor antagonist</fullName>
    </recommendedName>
</protein>
<dbReference type="InterPro" id="IPR003658">
    <property type="entry name" value="Anti-sigma_ant"/>
</dbReference>
<dbReference type="PANTHER" id="PTHR33495">
    <property type="entry name" value="ANTI-SIGMA FACTOR ANTAGONIST TM_1081-RELATED-RELATED"/>
    <property type="match status" value="1"/>
</dbReference>
<evidence type="ECO:0000256" key="1">
    <source>
        <dbReference type="ARBA" id="ARBA00009013"/>
    </source>
</evidence>
<dbReference type="InterPro" id="IPR036513">
    <property type="entry name" value="STAS_dom_sf"/>
</dbReference>
<dbReference type="Gene3D" id="3.30.750.24">
    <property type="entry name" value="STAS domain"/>
    <property type="match status" value="1"/>
</dbReference>
<evidence type="ECO:0000259" key="3">
    <source>
        <dbReference type="PROSITE" id="PS50801"/>
    </source>
</evidence>
<dbReference type="Pfam" id="PF13466">
    <property type="entry name" value="STAS_2"/>
    <property type="match status" value="1"/>
</dbReference>